<reference evidence="1 2" key="1">
    <citation type="submission" date="2019-02" db="EMBL/GenBank/DDBJ databases">
        <title>Paenibacillus sp. nov., isolated from surface-sterilized tissue of Thalictrum simplex L.</title>
        <authorList>
            <person name="Tuo L."/>
        </authorList>
    </citation>
    <scope>NUCLEOTIDE SEQUENCE [LARGE SCALE GENOMIC DNA]</scope>
    <source>
        <strain evidence="1 2">N2SHLJ1</strain>
    </source>
</reference>
<accession>A0A4Q9DSI5</accession>
<dbReference type="InterPro" id="IPR052209">
    <property type="entry name" value="CbiZ"/>
</dbReference>
<dbReference type="EMBL" id="SIRE01000010">
    <property type="protein sequence ID" value="TBL78366.1"/>
    <property type="molecule type" value="Genomic_DNA"/>
</dbReference>
<name>A0A4Q9DSI5_9BACL</name>
<dbReference type="PANTHER" id="PTHR35336:SF5">
    <property type="entry name" value="ADENOSYLCOBINAMIDE AMIDOHYDROLASE"/>
    <property type="match status" value="1"/>
</dbReference>
<sequence>MQLQHNLIRIRSESMLSVLASAIVGGGLGKADHFINVHVSKDYDCSYPERDMENIIQSHGYPAAGTIGLMTAAYLQNASVQEACGERFGLVVCTTAGVGNAARAGMPRPVYAAYKTGTINIMIFVQGAMTDSALVEAAVAATEAKAAALHDLQVMDANTGLIATGTTSDAIVIGSSPQYFADAVHLHAGTATALGNAIGRAVYDSVKESVEAIRAMQRGTKS</sequence>
<keyword evidence="2" id="KW-1185">Reference proteome</keyword>
<evidence type="ECO:0000313" key="2">
    <source>
        <dbReference type="Proteomes" id="UP000293142"/>
    </source>
</evidence>
<evidence type="ECO:0008006" key="3">
    <source>
        <dbReference type="Google" id="ProtNLM"/>
    </source>
</evidence>
<evidence type="ECO:0000313" key="1">
    <source>
        <dbReference type="EMBL" id="TBL78366.1"/>
    </source>
</evidence>
<protein>
    <recommendedName>
        <fullName evidence="3">Adenosylcobinamide amidohydrolase</fullName>
    </recommendedName>
</protein>
<comment type="caution">
    <text evidence="1">The sequence shown here is derived from an EMBL/GenBank/DDBJ whole genome shotgun (WGS) entry which is preliminary data.</text>
</comment>
<dbReference type="InterPro" id="IPR002808">
    <property type="entry name" value="AdoCbi_amidolase"/>
</dbReference>
<dbReference type="OrthoDB" id="34339at2"/>
<dbReference type="Proteomes" id="UP000293142">
    <property type="component" value="Unassembled WGS sequence"/>
</dbReference>
<dbReference type="Pfam" id="PF01955">
    <property type="entry name" value="CbiZ"/>
    <property type="match status" value="1"/>
</dbReference>
<dbReference type="PANTHER" id="PTHR35336">
    <property type="entry name" value="ADENOSYLCOBINAMIDE AMIDOHYDROLASE"/>
    <property type="match status" value="1"/>
</dbReference>
<gene>
    <name evidence="1" type="ORF">EYB31_15500</name>
</gene>
<proteinExistence type="predicted"/>
<organism evidence="1 2">
    <name type="scientific">Paenibacillus thalictri</name>
    <dbReference type="NCBI Taxonomy" id="2527873"/>
    <lineage>
        <taxon>Bacteria</taxon>
        <taxon>Bacillati</taxon>
        <taxon>Bacillota</taxon>
        <taxon>Bacilli</taxon>
        <taxon>Bacillales</taxon>
        <taxon>Paenibacillaceae</taxon>
        <taxon>Paenibacillus</taxon>
    </lineage>
</organism>
<dbReference type="AlphaFoldDB" id="A0A4Q9DSI5"/>